<feature type="transmembrane region" description="Helical" evidence="9">
    <location>
        <begin position="7"/>
        <end position="28"/>
    </location>
</feature>
<evidence type="ECO:0000256" key="1">
    <source>
        <dbReference type="ARBA" id="ARBA00004367"/>
    </source>
</evidence>
<dbReference type="OrthoDB" id="448954at2759"/>
<feature type="region of interest" description="Disordered" evidence="8">
    <location>
        <begin position="482"/>
        <end position="510"/>
    </location>
</feature>
<evidence type="ECO:0000256" key="7">
    <source>
        <dbReference type="ARBA" id="ARBA00023157"/>
    </source>
</evidence>
<comment type="caution">
    <text evidence="11">The sequence shown here is derived from an EMBL/GenBank/DDBJ whole genome shotgun (WGS) entry which is preliminary data.</text>
</comment>
<dbReference type="GO" id="GO:0005788">
    <property type="term" value="C:endoplasmic reticulum lumen"/>
    <property type="evidence" value="ECO:0007669"/>
    <property type="project" value="TreeGrafter"/>
</dbReference>
<dbReference type="Proteomes" id="UP000245383">
    <property type="component" value="Unassembled WGS sequence"/>
</dbReference>
<dbReference type="SUPFAM" id="SSF50911">
    <property type="entry name" value="Mannose 6-phosphate receptor domain"/>
    <property type="match status" value="1"/>
</dbReference>
<evidence type="ECO:0000256" key="4">
    <source>
        <dbReference type="ARBA" id="ARBA00022729"/>
    </source>
</evidence>
<keyword evidence="4" id="KW-0732">Signal</keyword>
<dbReference type="GO" id="GO:0030246">
    <property type="term" value="F:carbohydrate binding"/>
    <property type="evidence" value="ECO:0007669"/>
    <property type="project" value="UniProtKB-KW"/>
</dbReference>
<feature type="compositionally biased region" description="Polar residues" evidence="8">
    <location>
        <begin position="489"/>
        <end position="499"/>
    </location>
</feature>
<dbReference type="Gene3D" id="2.70.130.10">
    <property type="entry name" value="Mannose-6-phosphate receptor binding domain"/>
    <property type="match status" value="1"/>
</dbReference>
<sequence length="615" mass="69989">MISLKAICFCQSLSSFAFFYYLVFFTLLSPTQSLDLHAYQAILYEDLYEFPKINVNISQTFINEDTANSIISNIDHIKTETDIWTFLPSTVLENNPKSALSDNLFSKNLFNSDSLVAKPKNTYSFSKSDQERSPFTSADSNELKYTAHFFKKHSQKNKLLCIVPQLNLSSNEFDDSQINISEEDKRKIILEGVALLDQLDHKCFSFSKDWWTYRYCHNQSVKQFHKPTTEEIQGKVSFPKLEFYLGMYSHRKIVSSIDDNLYQNVKISPQNNDKDDSLLNSDFDQSLSTEHQNIFDTTKAVRANRKWYLSQTWSGGTLCDSTNTPRTIDVQYHCGITSNTEIHQVFEVKTCSYIIIIHTPLLCNNSAFKSTSGSQVYNVNCFNVASNDLFDNLKSDHSHQVQSSFSDSLPAPQLYLDSLRVKLGAMKNNLNTNPLIDSVSMNPSDREQLLIKELAKLFVKPNSENSVVVDLGSLKDIKNFKNSYKPKTEPNSNKNQANEPKNAVRDGNNDYDITYDLDPAEIEKLVDETIDSLIGDTSNKKLKKLLNLNSEETSDNQENAKIAQKLLKKLKNKGKVKVIGINLGKTFENTNSENKPLNNKKDSSKNKDSDTKNEL</sequence>
<name>A0A2T9YZD3_9FUNG</name>
<keyword evidence="7" id="KW-1015">Disulfide bond</keyword>
<feature type="compositionally biased region" description="Basic and acidic residues" evidence="8">
    <location>
        <begin position="599"/>
        <end position="615"/>
    </location>
</feature>
<dbReference type="Pfam" id="PF07915">
    <property type="entry name" value="PRKCSH"/>
    <property type="match status" value="1"/>
</dbReference>
<evidence type="ECO:0000256" key="9">
    <source>
        <dbReference type="SAM" id="Phobius"/>
    </source>
</evidence>
<keyword evidence="6" id="KW-0256">Endoplasmic reticulum</keyword>
<dbReference type="InterPro" id="IPR045149">
    <property type="entry name" value="OS-9-like"/>
</dbReference>
<dbReference type="AlphaFoldDB" id="A0A2T9YZD3"/>
<dbReference type="GO" id="GO:0030968">
    <property type="term" value="P:endoplasmic reticulum unfolded protein response"/>
    <property type="evidence" value="ECO:0007669"/>
    <property type="project" value="InterPro"/>
</dbReference>
<dbReference type="PANTHER" id="PTHR15414:SF0">
    <property type="entry name" value="ENDOPLASMIC RETICULUM LECTIN 1"/>
    <property type="match status" value="1"/>
</dbReference>
<dbReference type="STRING" id="133385.A0A2T9YZD3"/>
<evidence type="ECO:0000313" key="12">
    <source>
        <dbReference type="Proteomes" id="UP000245383"/>
    </source>
</evidence>
<proteinExistence type="inferred from homology"/>
<protein>
    <recommendedName>
        <fullName evidence="3">Protein OS-9 homolog</fullName>
    </recommendedName>
</protein>
<dbReference type="GO" id="GO:0005789">
    <property type="term" value="C:endoplasmic reticulum membrane"/>
    <property type="evidence" value="ECO:0007669"/>
    <property type="project" value="UniProtKB-SubCell"/>
</dbReference>
<comment type="subcellular location">
    <subcellularLocation>
        <location evidence="1">Endoplasmic reticulum membrane</location>
        <topology evidence="1">Peripheral membrane protein</topology>
        <orientation evidence="1">Lumenal side</orientation>
    </subcellularLocation>
</comment>
<evidence type="ECO:0000256" key="3">
    <source>
        <dbReference type="ARBA" id="ARBA00018727"/>
    </source>
</evidence>
<keyword evidence="5" id="KW-0430">Lectin</keyword>
<evidence type="ECO:0000256" key="8">
    <source>
        <dbReference type="SAM" id="MobiDB-lite"/>
    </source>
</evidence>
<dbReference type="InterPro" id="IPR044865">
    <property type="entry name" value="MRH_dom"/>
</dbReference>
<dbReference type="GO" id="GO:0030970">
    <property type="term" value="P:retrograde protein transport, ER to cytosol"/>
    <property type="evidence" value="ECO:0007669"/>
    <property type="project" value="TreeGrafter"/>
</dbReference>
<evidence type="ECO:0000313" key="11">
    <source>
        <dbReference type="EMBL" id="PVU97700.1"/>
    </source>
</evidence>
<reference evidence="11 12" key="1">
    <citation type="journal article" date="2018" name="MBio">
        <title>Comparative Genomics Reveals the Core Gene Toolbox for the Fungus-Insect Symbiosis.</title>
        <authorList>
            <person name="Wang Y."/>
            <person name="Stata M."/>
            <person name="Wang W."/>
            <person name="Stajich J.E."/>
            <person name="White M.M."/>
            <person name="Moncalvo J.M."/>
        </authorList>
    </citation>
    <scope>NUCLEOTIDE SEQUENCE [LARGE SCALE GENOMIC DNA]</scope>
    <source>
        <strain evidence="11 12">SWE-8-4</strain>
    </source>
</reference>
<organism evidence="11 12">
    <name type="scientific">Smittium simulii</name>
    <dbReference type="NCBI Taxonomy" id="133385"/>
    <lineage>
        <taxon>Eukaryota</taxon>
        <taxon>Fungi</taxon>
        <taxon>Fungi incertae sedis</taxon>
        <taxon>Zoopagomycota</taxon>
        <taxon>Kickxellomycotina</taxon>
        <taxon>Harpellomycetes</taxon>
        <taxon>Harpellales</taxon>
        <taxon>Legeriomycetaceae</taxon>
        <taxon>Smittium</taxon>
    </lineage>
</organism>
<dbReference type="PANTHER" id="PTHR15414">
    <property type="entry name" value="OS-9-RELATED"/>
    <property type="match status" value="1"/>
</dbReference>
<keyword evidence="9" id="KW-1133">Transmembrane helix</keyword>
<evidence type="ECO:0000259" key="10">
    <source>
        <dbReference type="PROSITE" id="PS51914"/>
    </source>
</evidence>
<feature type="region of interest" description="Disordered" evidence="8">
    <location>
        <begin position="583"/>
        <end position="615"/>
    </location>
</feature>
<dbReference type="InterPro" id="IPR009011">
    <property type="entry name" value="Man6P_isomerase_rcpt-bd_dom_sf"/>
</dbReference>
<feature type="domain" description="MRH" evidence="10">
    <location>
        <begin position="201"/>
        <end position="365"/>
    </location>
</feature>
<evidence type="ECO:0000256" key="6">
    <source>
        <dbReference type="ARBA" id="ARBA00022824"/>
    </source>
</evidence>
<gene>
    <name evidence="11" type="ORF">BB561_000422</name>
</gene>
<evidence type="ECO:0000256" key="5">
    <source>
        <dbReference type="ARBA" id="ARBA00022734"/>
    </source>
</evidence>
<keyword evidence="12" id="KW-1185">Reference proteome</keyword>
<comment type="similarity">
    <text evidence="2">Belongs to the OS-9 family.</text>
</comment>
<keyword evidence="9" id="KW-0472">Membrane</keyword>
<accession>A0A2T9YZD3</accession>
<dbReference type="PROSITE" id="PS51914">
    <property type="entry name" value="MRH"/>
    <property type="match status" value="1"/>
</dbReference>
<dbReference type="InterPro" id="IPR012913">
    <property type="entry name" value="OS9-like_dom"/>
</dbReference>
<keyword evidence="9" id="KW-0812">Transmembrane</keyword>
<evidence type="ECO:0000256" key="2">
    <source>
        <dbReference type="ARBA" id="ARBA00009918"/>
    </source>
</evidence>
<dbReference type="EMBL" id="MBFR01000008">
    <property type="protein sequence ID" value="PVU97700.1"/>
    <property type="molecule type" value="Genomic_DNA"/>
</dbReference>